<dbReference type="GO" id="GO:0008641">
    <property type="term" value="F:ubiquitin-like modifier activating enzyme activity"/>
    <property type="evidence" value="ECO:0007669"/>
    <property type="project" value="InterPro"/>
</dbReference>
<dbReference type="EMBL" id="LAZR01043902">
    <property type="protein sequence ID" value="KKL05976.1"/>
    <property type="molecule type" value="Genomic_DNA"/>
</dbReference>
<dbReference type="InterPro" id="IPR045886">
    <property type="entry name" value="ThiF/MoeB/HesA"/>
</dbReference>
<accession>A0A0F9CJT4</accession>
<dbReference type="PANTHER" id="PTHR43267:SF1">
    <property type="entry name" value="TRNA THREONYLCARBAMOYLADENOSINE DEHYDRATASE"/>
    <property type="match status" value="1"/>
</dbReference>
<dbReference type="InterPro" id="IPR000594">
    <property type="entry name" value="ThiF_NAD_FAD-bd"/>
</dbReference>
<dbReference type="GO" id="GO:0061504">
    <property type="term" value="P:cyclic threonylcarbamoyladenosine biosynthetic process"/>
    <property type="evidence" value="ECO:0007669"/>
    <property type="project" value="TreeGrafter"/>
</dbReference>
<dbReference type="InterPro" id="IPR035985">
    <property type="entry name" value="Ubiquitin-activating_enz"/>
</dbReference>
<protein>
    <recommendedName>
        <fullName evidence="1">THIF-type NAD/FAD binding fold domain-containing protein</fullName>
    </recommendedName>
</protein>
<feature type="non-terminal residue" evidence="2">
    <location>
        <position position="65"/>
    </location>
</feature>
<proteinExistence type="predicted"/>
<dbReference type="PANTHER" id="PTHR43267">
    <property type="entry name" value="TRNA THREONYLCARBAMOYLADENOSINE DEHYDRATASE"/>
    <property type="match status" value="1"/>
</dbReference>
<evidence type="ECO:0000313" key="2">
    <source>
        <dbReference type="EMBL" id="KKL05976.1"/>
    </source>
</evidence>
<organism evidence="2">
    <name type="scientific">marine sediment metagenome</name>
    <dbReference type="NCBI Taxonomy" id="412755"/>
    <lineage>
        <taxon>unclassified sequences</taxon>
        <taxon>metagenomes</taxon>
        <taxon>ecological metagenomes</taxon>
    </lineage>
</organism>
<evidence type="ECO:0000259" key="1">
    <source>
        <dbReference type="Pfam" id="PF00899"/>
    </source>
</evidence>
<dbReference type="GO" id="GO:0061503">
    <property type="term" value="F:tRNA threonylcarbamoyladenosine dehydratase"/>
    <property type="evidence" value="ECO:0007669"/>
    <property type="project" value="TreeGrafter"/>
</dbReference>
<dbReference type="Gene3D" id="3.40.50.720">
    <property type="entry name" value="NAD(P)-binding Rossmann-like Domain"/>
    <property type="match status" value="1"/>
</dbReference>
<comment type="caution">
    <text evidence="2">The sequence shown here is derived from an EMBL/GenBank/DDBJ whole genome shotgun (WGS) entry which is preliminary data.</text>
</comment>
<gene>
    <name evidence="2" type="ORF">LCGC14_2600670</name>
</gene>
<dbReference type="AlphaFoldDB" id="A0A0F9CJT4"/>
<sequence length="65" mass="7150">MQEDKKILVVGCGGTGSFVAEGLCRLLIGCNDTIILVDPDRVEPHNLFRQQFFPGDVGKFKSQVL</sequence>
<name>A0A0F9CJT4_9ZZZZ</name>
<dbReference type="Pfam" id="PF00899">
    <property type="entry name" value="ThiF"/>
    <property type="match status" value="1"/>
</dbReference>
<dbReference type="SUPFAM" id="SSF69572">
    <property type="entry name" value="Activating enzymes of the ubiquitin-like proteins"/>
    <property type="match status" value="1"/>
</dbReference>
<reference evidence="2" key="1">
    <citation type="journal article" date="2015" name="Nature">
        <title>Complex archaea that bridge the gap between prokaryotes and eukaryotes.</title>
        <authorList>
            <person name="Spang A."/>
            <person name="Saw J.H."/>
            <person name="Jorgensen S.L."/>
            <person name="Zaremba-Niedzwiedzka K."/>
            <person name="Martijn J."/>
            <person name="Lind A.E."/>
            <person name="van Eijk R."/>
            <person name="Schleper C."/>
            <person name="Guy L."/>
            <person name="Ettema T.J."/>
        </authorList>
    </citation>
    <scope>NUCLEOTIDE SEQUENCE</scope>
</reference>
<feature type="domain" description="THIF-type NAD/FAD binding fold" evidence="1">
    <location>
        <begin position="4"/>
        <end position="64"/>
    </location>
</feature>